<dbReference type="PANTHER" id="PTHR30537">
    <property type="entry name" value="HTH-TYPE TRANSCRIPTIONAL REGULATOR"/>
    <property type="match status" value="1"/>
</dbReference>
<dbReference type="Proteomes" id="UP000001235">
    <property type="component" value="Chromosome"/>
</dbReference>
<dbReference type="SUPFAM" id="SSF46785">
    <property type="entry name" value="Winged helix' DNA-binding domain"/>
    <property type="match status" value="1"/>
</dbReference>
<dbReference type="Gene3D" id="1.10.10.10">
    <property type="entry name" value="Winged helix-like DNA-binding domain superfamily/Winged helix DNA-binding domain"/>
    <property type="match status" value="1"/>
</dbReference>
<dbReference type="PRINTS" id="PR00039">
    <property type="entry name" value="HTHLYSR"/>
</dbReference>
<name>D9SG59_GALCS</name>
<evidence type="ECO:0000313" key="7">
    <source>
        <dbReference type="Proteomes" id="UP000001235"/>
    </source>
</evidence>
<dbReference type="InterPro" id="IPR000847">
    <property type="entry name" value="LysR_HTH_N"/>
</dbReference>
<feature type="domain" description="HTH lysR-type" evidence="5">
    <location>
        <begin position="1"/>
        <end position="59"/>
    </location>
</feature>
<sequence length="311" mass="33461">METLANLESFVRSAESGSFSAAARRLSLTPGAISRNVAYLERNLGVQLFQRSTRGLALTESGERFLQSVQGGLDSIQGAIADVMVNAGQPAGMLKVSAPLSFGMEFLLPLMPAFLERYPAVTTDWHFDNRPVDFIADGYDAAFGAGFELPPGMKARELARVHLIAVATPAFLHGKRRPKDPSELAELAGVVMRSADNNRAITWVMRNRSGTEVAAVQKPVMIVNAPDAVCCATLQGLGVGLVAVPHAAPHLESGALERLLPDWHSDVGPISLYFSSQKLLPPKTRAFVDFIIEGLRAQKLAEVLAVKQSTD</sequence>
<evidence type="ECO:0000313" key="6">
    <source>
        <dbReference type="EMBL" id="ADL55506.1"/>
    </source>
</evidence>
<evidence type="ECO:0000256" key="3">
    <source>
        <dbReference type="ARBA" id="ARBA00023125"/>
    </source>
</evidence>
<evidence type="ECO:0000256" key="4">
    <source>
        <dbReference type="ARBA" id="ARBA00023163"/>
    </source>
</evidence>
<gene>
    <name evidence="6" type="ordered locus">Galf_1487</name>
</gene>
<organism evidence="6 7">
    <name type="scientific">Gallionella capsiferriformans (strain ES-2)</name>
    <name type="common">Gallionella ferruginea capsiferriformans (strain ES-2)</name>
    <dbReference type="NCBI Taxonomy" id="395494"/>
    <lineage>
        <taxon>Bacteria</taxon>
        <taxon>Pseudomonadati</taxon>
        <taxon>Pseudomonadota</taxon>
        <taxon>Betaproteobacteria</taxon>
        <taxon>Nitrosomonadales</taxon>
        <taxon>Gallionellaceae</taxon>
        <taxon>Gallionella</taxon>
    </lineage>
</organism>
<protein>
    <submittedName>
        <fullName evidence="6">Transcriptional regulator, LysR family</fullName>
    </submittedName>
</protein>
<dbReference type="EMBL" id="CP002159">
    <property type="protein sequence ID" value="ADL55506.1"/>
    <property type="molecule type" value="Genomic_DNA"/>
</dbReference>
<dbReference type="InterPro" id="IPR005119">
    <property type="entry name" value="LysR_subst-bd"/>
</dbReference>
<dbReference type="InterPro" id="IPR058163">
    <property type="entry name" value="LysR-type_TF_proteobact-type"/>
</dbReference>
<dbReference type="GO" id="GO:0003700">
    <property type="term" value="F:DNA-binding transcription factor activity"/>
    <property type="evidence" value="ECO:0007669"/>
    <property type="project" value="InterPro"/>
</dbReference>
<dbReference type="Pfam" id="PF00126">
    <property type="entry name" value="HTH_1"/>
    <property type="match status" value="1"/>
</dbReference>
<dbReference type="Gene3D" id="3.40.190.290">
    <property type="match status" value="1"/>
</dbReference>
<dbReference type="PROSITE" id="PS50931">
    <property type="entry name" value="HTH_LYSR"/>
    <property type="match status" value="1"/>
</dbReference>
<dbReference type="HOGENOM" id="CLU_039613_16_1_4"/>
<dbReference type="InterPro" id="IPR036390">
    <property type="entry name" value="WH_DNA-bd_sf"/>
</dbReference>
<dbReference type="GO" id="GO:0006351">
    <property type="term" value="P:DNA-templated transcription"/>
    <property type="evidence" value="ECO:0007669"/>
    <property type="project" value="TreeGrafter"/>
</dbReference>
<dbReference type="eggNOG" id="COG0583">
    <property type="taxonomic scope" value="Bacteria"/>
</dbReference>
<dbReference type="CDD" id="cd08422">
    <property type="entry name" value="PBP2_CrgA_like"/>
    <property type="match status" value="1"/>
</dbReference>
<comment type="similarity">
    <text evidence="1">Belongs to the LysR transcriptional regulatory family.</text>
</comment>
<accession>D9SG59</accession>
<dbReference type="RefSeq" id="WP_013293445.1">
    <property type="nucleotide sequence ID" value="NC_014394.1"/>
</dbReference>
<dbReference type="GO" id="GO:0043565">
    <property type="term" value="F:sequence-specific DNA binding"/>
    <property type="evidence" value="ECO:0007669"/>
    <property type="project" value="TreeGrafter"/>
</dbReference>
<reference evidence="6 7" key="1">
    <citation type="submission" date="2010-08" db="EMBL/GenBank/DDBJ databases">
        <title>Complete sequence of Gallionella capsiferriformans ES-2.</title>
        <authorList>
            <consortium name="US DOE Joint Genome Institute"/>
            <person name="Lucas S."/>
            <person name="Copeland A."/>
            <person name="Lapidus A."/>
            <person name="Cheng J.-F."/>
            <person name="Bruce D."/>
            <person name="Goodwin L."/>
            <person name="Pitluck S."/>
            <person name="Chertkov O."/>
            <person name="Davenport K.W."/>
            <person name="Detter J.C."/>
            <person name="Han C."/>
            <person name="Tapia R."/>
            <person name="Land M."/>
            <person name="Hauser L."/>
            <person name="Chang Y.-J."/>
            <person name="Jeffries C."/>
            <person name="Kyrpides N."/>
            <person name="Ivanova N."/>
            <person name="Mikhailova N."/>
            <person name="Shelobolina E.S."/>
            <person name="Picardal F."/>
            <person name="Roden E."/>
            <person name="Emerson D."/>
            <person name="Woyke T."/>
        </authorList>
    </citation>
    <scope>NUCLEOTIDE SEQUENCE [LARGE SCALE GENOMIC DNA]</scope>
    <source>
        <strain evidence="6 7">ES-2</strain>
    </source>
</reference>
<dbReference type="KEGG" id="gca:Galf_1487"/>
<dbReference type="OrthoDB" id="5671700at2"/>
<dbReference type="STRING" id="395494.Galf_1487"/>
<dbReference type="SUPFAM" id="SSF53850">
    <property type="entry name" value="Periplasmic binding protein-like II"/>
    <property type="match status" value="1"/>
</dbReference>
<evidence type="ECO:0000256" key="2">
    <source>
        <dbReference type="ARBA" id="ARBA00023015"/>
    </source>
</evidence>
<dbReference type="InterPro" id="IPR036388">
    <property type="entry name" value="WH-like_DNA-bd_sf"/>
</dbReference>
<keyword evidence="2" id="KW-0805">Transcription regulation</keyword>
<keyword evidence="3" id="KW-0238">DNA-binding</keyword>
<evidence type="ECO:0000256" key="1">
    <source>
        <dbReference type="ARBA" id="ARBA00009437"/>
    </source>
</evidence>
<evidence type="ECO:0000259" key="5">
    <source>
        <dbReference type="PROSITE" id="PS50931"/>
    </source>
</evidence>
<proteinExistence type="inferred from homology"/>
<dbReference type="AlphaFoldDB" id="D9SG59"/>
<dbReference type="FunFam" id="1.10.10.10:FF:000001">
    <property type="entry name" value="LysR family transcriptional regulator"/>
    <property type="match status" value="1"/>
</dbReference>
<keyword evidence="7" id="KW-1185">Reference proteome</keyword>
<dbReference type="PANTHER" id="PTHR30537:SF72">
    <property type="entry name" value="LYSR FAMILY TRANSCRIPTIONAL REGULATOR"/>
    <property type="match status" value="1"/>
</dbReference>
<keyword evidence="4" id="KW-0804">Transcription</keyword>
<dbReference type="Pfam" id="PF03466">
    <property type="entry name" value="LysR_substrate"/>
    <property type="match status" value="1"/>
</dbReference>